<evidence type="ECO:0000256" key="2">
    <source>
        <dbReference type="ARBA" id="ARBA00022723"/>
    </source>
</evidence>
<evidence type="ECO:0000256" key="1">
    <source>
        <dbReference type="ARBA" id="ARBA00001968"/>
    </source>
</evidence>
<proteinExistence type="predicted"/>
<dbReference type="STRING" id="34720.A0A195FU62"/>
<dbReference type="Pfam" id="PF13359">
    <property type="entry name" value="DDE_Tnp_4"/>
    <property type="match status" value="1"/>
</dbReference>
<keyword evidence="5" id="KW-1185">Reference proteome</keyword>
<gene>
    <name evidence="4" type="ORF">ALC56_01701</name>
</gene>
<dbReference type="AlphaFoldDB" id="A0A195FU62"/>
<reference evidence="4 5" key="1">
    <citation type="submission" date="2016-03" db="EMBL/GenBank/DDBJ databases">
        <title>Trachymyrmex septentrionalis WGS genome.</title>
        <authorList>
            <person name="Nygaard S."/>
            <person name="Hu H."/>
            <person name="Boomsma J."/>
            <person name="Zhang G."/>
        </authorList>
    </citation>
    <scope>NUCLEOTIDE SEQUENCE [LARGE SCALE GENOMIC DNA]</scope>
    <source>
        <strain evidence="4">Tsep2-gDNA-1</strain>
        <tissue evidence="4">Whole body</tissue>
    </source>
</reference>
<name>A0A195FU62_9HYME</name>
<sequence length="499" mass="57195">MESEKQHFWHILLFYYRKGKNAVQARKNYAVPHSGYTFYNYKSTHSIGLLPVADANCCFTIVDIGAEGRRSDDGIFQESRLGHRLENNDLDLPESESIVENGPKLPYVTVCDEAFTLTSYITNRVTFGFCMPHHTVIKASSNTTKVRVVFDASAKTENSNSLNDILRNRMYQRILWRQNNEVKTFELNRLTFGMFSSPYLAPDYSKVQIHDFYNANVEYGACLYIHTKDAYDNIRCLLLCAKCYAILYILGYKYSASSYVSHRVVQIQELTNSTVWRHVNSKDNSADVLSRGQLPSVFLNNRIWFTGPLWLVGDKNEWPYGVIKLRETLELKKNTCLTTDTNDCYILLRYSSYTKMLRCKESLASLRKRDKRDGNTGSKLVQASYVSHELNELANERSVKKTIAALNPFIDTNGLIRFGGRFKNSKLTFMSTVHLEIISDLITEGFLAALQRFIAKRGIPTHVYSDIIVFILVISHNYDSYISLHLVLCQSLNVSKCSQ</sequence>
<dbReference type="PANTHER" id="PTHR47331">
    <property type="entry name" value="PHD-TYPE DOMAIN-CONTAINING PROTEIN"/>
    <property type="match status" value="1"/>
</dbReference>
<organism evidence="4 5">
    <name type="scientific">Trachymyrmex septentrionalis</name>
    <dbReference type="NCBI Taxonomy" id="34720"/>
    <lineage>
        <taxon>Eukaryota</taxon>
        <taxon>Metazoa</taxon>
        <taxon>Ecdysozoa</taxon>
        <taxon>Arthropoda</taxon>
        <taxon>Hexapoda</taxon>
        <taxon>Insecta</taxon>
        <taxon>Pterygota</taxon>
        <taxon>Neoptera</taxon>
        <taxon>Endopterygota</taxon>
        <taxon>Hymenoptera</taxon>
        <taxon>Apocrita</taxon>
        <taxon>Aculeata</taxon>
        <taxon>Formicoidea</taxon>
        <taxon>Formicidae</taxon>
        <taxon>Myrmicinae</taxon>
        <taxon>Trachymyrmex</taxon>
    </lineage>
</organism>
<dbReference type="InterPro" id="IPR027806">
    <property type="entry name" value="HARBI1_dom"/>
</dbReference>
<dbReference type="EMBL" id="KQ981272">
    <property type="protein sequence ID" value="KYN43832.1"/>
    <property type="molecule type" value="Genomic_DNA"/>
</dbReference>
<dbReference type="Proteomes" id="UP000078541">
    <property type="component" value="Unassembled WGS sequence"/>
</dbReference>
<evidence type="ECO:0000313" key="5">
    <source>
        <dbReference type="Proteomes" id="UP000078541"/>
    </source>
</evidence>
<evidence type="ECO:0000259" key="3">
    <source>
        <dbReference type="Pfam" id="PF13359"/>
    </source>
</evidence>
<protein>
    <recommendedName>
        <fullName evidence="3">DDE Tnp4 domain-containing protein</fullName>
    </recommendedName>
</protein>
<comment type="cofactor">
    <cofactor evidence="1">
        <name>a divalent metal cation</name>
        <dbReference type="ChEBI" id="CHEBI:60240"/>
    </cofactor>
</comment>
<accession>A0A195FU62</accession>
<evidence type="ECO:0000313" key="4">
    <source>
        <dbReference type="EMBL" id="KYN43832.1"/>
    </source>
</evidence>
<feature type="domain" description="DDE Tnp4" evidence="3">
    <location>
        <begin position="32"/>
        <end position="121"/>
    </location>
</feature>
<keyword evidence="2" id="KW-0479">Metal-binding</keyword>
<dbReference type="GO" id="GO:0046872">
    <property type="term" value="F:metal ion binding"/>
    <property type="evidence" value="ECO:0007669"/>
    <property type="project" value="UniProtKB-KW"/>
</dbReference>